<name>A0ABS2VKD3_STRAS</name>
<gene>
    <name evidence="2" type="ORF">JS756_05415</name>
</gene>
<proteinExistence type="predicted"/>
<keyword evidence="3" id="KW-1185">Reference proteome</keyword>
<dbReference type="EMBL" id="JAFFZS010000003">
    <property type="protein sequence ID" value="MBN0043550.1"/>
    <property type="molecule type" value="Genomic_DNA"/>
</dbReference>
<dbReference type="RefSeq" id="WP_205381780.1">
    <property type="nucleotide sequence ID" value="NZ_JAFFZS010000003.1"/>
</dbReference>
<protein>
    <submittedName>
        <fullName evidence="2">Uncharacterized protein</fullName>
    </submittedName>
</protein>
<evidence type="ECO:0000313" key="2">
    <source>
        <dbReference type="EMBL" id="MBN0043550.1"/>
    </source>
</evidence>
<evidence type="ECO:0000256" key="1">
    <source>
        <dbReference type="SAM" id="MobiDB-lite"/>
    </source>
</evidence>
<sequence>MDLAPAVPARAPAAVDLAEVADVAFFVPVADPPAAVPFLAADRDVPVPAVVVPAPVVDRLAARAPAVVFLAVRVPVPALDSVVSVALAVFVDLVALRVGVPAVALPAEPVPDPAVALPAVRPPLCVVSPLAVRVPAAVPLAAALPEAVLGAPVVPEADFLAAAVEVLAVLPPPAVDTIASALVLRAARVPARFTLAADRAAVPVADGAAPSSPVPCSRGRACVNQATAAPVRATGHSTTPATPSTPAPVYTASLRRRGDTRSTAARAPPAARPAVPAPGILRSTEAVARSGCGRPDEVS</sequence>
<organism evidence="2 3">
    <name type="scientific">Streptomyces actuosus</name>
    <dbReference type="NCBI Taxonomy" id="1885"/>
    <lineage>
        <taxon>Bacteria</taxon>
        <taxon>Bacillati</taxon>
        <taxon>Actinomycetota</taxon>
        <taxon>Actinomycetes</taxon>
        <taxon>Kitasatosporales</taxon>
        <taxon>Streptomycetaceae</taxon>
        <taxon>Streptomyces</taxon>
    </lineage>
</organism>
<comment type="caution">
    <text evidence="2">The sequence shown here is derived from an EMBL/GenBank/DDBJ whole genome shotgun (WGS) entry which is preliminary data.</text>
</comment>
<dbReference type="Proteomes" id="UP000788262">
    <property type="component" value="Unassembled WGS sequence"/>
</dbReference>
<feature type="region of interest" description="Disordered" evidence="1">
    <location>
        <begin position="254"/>
        <end position="299"/>
    </location>
</feature>
<reference evidence="2 3" key="1">
    <citation type="submission" date="2021-02" db="EMBL/GenBank/DDBJ databases">
        <title>Whole genome sequencing of Streptomyces actuosus VRA1.</title>
        <authorList>
            <person name="Sen G."/>
            <person name="Sen A."/>
        </authorList>
    </citation>
    <scope>NUCLEOTIDE SEQUENCE [LARGE SCALE GENOMIC DNA]</scope>
    <source>
        <strain evidence="2 3">VRA1</strain>
    </source>
</reference>
<feature type="compositionally biased region" description="Low complexity" evidence="1">
    <location>
        <begin position="264"/>
        <end position="278"/>
    </location>
</feature>
<evidence type="ECO:0000313" key="3">
    <source>
        <dbReference type="Proteomes" id="UP000788262"/>
    </source>
</evidence>
<accession>A0ABS2VKD3</accession>